<feature type="transmembrane region" description="Helical" evidence="8">
    <location>
        <begin position="2355"/>
        <end position="2375"/>
    </location>
</feature>
<feature type="repeat" description="TPR" evidence="6">
    <location>
        <begin position="2702"/>
        <end position="2735"/>
    </location>
</feature>
<gene>
    <name evidence="12" type="primary">SULTR2</name>
    <name evidence="12" type="ORF">AK812_SmicGene25068</name>
</gene>
<feature type="transmembrane region" description="Helical" evidence="8">
    <location>
        <begin position="167"/>
        <end position="186"/>
    </location>
</feature>
<evidence type="ECO:0000259" key="10">
    <source>
        <dbReference type="PROSITE" id="PS50280"/>
    </source>
</evidence>
<feature type="transmembrane region" description="Helical" evidence="8">
    <location>
        <begin position="2079"/>
        <end position="2100"/>
    </location>
</feature>
<feature type="transmembrane region" description="Helical" evidence="8">
    <location>
        <begin position="2325"/>
        <end position="2343"/>
    </location>
</feature>
<dbReference type="InterPro" id="IPR019734">
    <property type="entry name" value="TPR_rpt"/>
</dbReference>
<dbReference type="SMART" id="SM00028">
    <property type="entry name" value="TPR"/>
    <property type="match status" value="4"/>
</dbReference>
<dbReference type="SUPFAM" id="SSF48452">
    <property type="entry name" value="TPR-like"/>
    <property type="match status" value="1"/>
</dbReference>
<dbReference type="Pfam" id="PF18201">
    <property type="entry name" value="PIH1_CS"/>
    <property type="match status" value="1"/>
</dbReference>
<dbReference type="EMBL" id="LSRX01000595">
    <property type="protein sequence ID" value="OLP93077.1"/>
    <property type="molecule type" value="Genomic_DNA"/>
</dbReference>
<feature type="transmembrane region" description="Helical" evidence="8">
    <location>
        <begin position="137"/>
        <end position="155"/>
    </location>
</feature>
<comment type="similarity">
    <text evidence="2">Belongs to the PIH1 family.</text>
</comment>
<proteinExistence type="inferred from homology"/>
<comment type="subcellular location">
    <subcellularLocation>
        <location evidence="1">Membrane</location>
        <topology evidence="1">Multi-pass membrane protein</topology>
    </subcellularLocation>
</comment>
<feature type="transmembrane region" description="Helical" evidence="8">
    <location>
        <begin position="2026"/>
        <end position="2049"/>
    </location>
</feature>
<keyword evidence="3 8" id="KW-0812">Transmembrane</keyword>
<dbReference type="PANTHER" id="PTHR11814">
    <property type="entry name" value="SULFATE TRANSPORTER"/>
    <property type="match status" value="1"/>
</dbReference>
<dbReference type="InterPro" id="IPR002645">
    <property type="entry name" value="STAS_dom"/>
</dbReference>
<keyword evidence="5 8" id="KW-0472">Membrane</keyword>
<evidence type="ECO:0000256" key="8">
    <source>
        <dbReference type="SAM" id="Phobius"/>
    </source>
</evidence>
<dbReference type="Proteomes" id="UP000186817">
    <property type="component" value="Unassembled WGS sequence"/>
</dbReference>
<dbReference type="Pfam" id="PF01740">
    <property type="entry name" value="STAS"/>
    <property type="match status" value="1"/>
</dbReference>
<dbReference type="PROSITE" id="PS50005">
    <property type="entry name" value="TPR"/>
    <property type="match status" value="1"/>
</dbReference>
<feature type="signal peptide" evidence="9">
    <location>
        <begin position="1"/>
        <end position="29"/>
    </location>
</feature>
<feature type="chain" id="PRO_5012096161" evidence="9">
    <location>
        <begin position="30"/>
        <end position="3430"/>
    </location>
</feature>
<feature type="transmembrane region" description="Helical" evidence="8">
    <location>
        <begin position="61"/>
        <end position="83"/>
    </location>
</feature>
<feature type="transmembrane region" description="Helical" evidence="8">
    <location>
        <begin position="298"/>
        <end position="318"/>
    </location>
</feature>
<feature type="transmembrane region" description="Helical" evidence="8">
    <location>
        <begin position="2287"/>
        <end position="2305"/>
    </location>
</feature>
<feature type="transmembrane region" description="Helical" evidence="8">
    <location>
        <begin position="1516"/>
        <end position="1533"/>
    </location>
</feature>
<feature type="transmembrane region" description="Helical" evidence="8">
    <location>
        <begin position="2218"/>
        <end position="2238"/>
    </location>
</feature>
<evidence type="ECO:0000256" key="6">
    <source>
        <dbReference type="PROSITE-ProRule" id="PRU00339"/>
    </source>
</evidence>
<feature type="domain" description="STAS" evidence="11">
    <location>
        <begin position="410"/>
        <end position="527"/>
    </location>
</feature>
<dbReference type="Pfam" id="PF02364">
    <property type="entry name" value="Glucan_synthase"/>
    <property type="match status" value="2"/>
</dbReference>
<evidence type="ECO:0000256" key="7">
    <source>
        <dbReference type="SAM" id="MobiDB-lite"/>
    </source>
</evidence>
<feature type="region of interest" description="Disordered" evidence="7">
    <location>
        <begin position="2471"/>
        <end position="2490"/>
    </location>
</feature>
<dbReference type="InterPro" id="IPR011990">
    <property type="entry name" value="TPR-like_helical_dom_sf"/>
</dbReference>
<keyword evidence="4 8" id="KW-1133">Transmembrane helix</keyword>
<feature type="transmembrane region" description="Helical" evidence="8">
    <location>
        <begin position="1633"/>
        <end position="1653"/>
    </location>
</feature>
<feature type="region of interest" description="Disordered" evidence="7">
    <location>
        <begin position="2496"/>
        <end position="2528"/>
    </location>
</feature>
<dbReference type="GO" id="GO:0000148">
    <property type="term" value="C:1,3-beta-D-glucan synthase complex"/>
    <property type="evidence" value="ECO:0007669"/>
    <property type="project" value="InterPro"/>
</dbReference>
<dbReference type="SUPFAM" id="SSF82199">
    <property type="entry name" value="SET domain"/>
    <property type="match status" value="1"/>
</dbReference>
<dbReference type="OrthoDB" id="1880850at2759"/>
<dbReference type="Pfam" id="PF00916">
    <property type="entry name" value="Sulfate_transp"/>
    <property type="match status" value="1"/>
</dbReference>
<feature type="compositionally biased region" description="Low complexity" evidence="7">
    <location>
        <begin position="2518"/>
        <end position="2528"/>
    </location>
</feature>
<organism evidence="12 13">
    <name type="scientific">Symbiodinium microadriaticum</name>
    <name type="common">Dinoflagellate</name>
    <name type="synonym">Zooxanthella microadriatica</name>
    <dbReference type="NCBI Taxonomy" id="2951"/>
    <lineage>
        <taxon>Eukaryota</taxon>
        <taxon>Sar</taxon>
        <taxon>Alveolata</taxon>
        <taxon>Dinophyceae</taxon>
        <taxon>Suessiales</taxon>
        <taxon>Symbiodiniaceae</taxon>
        <taxon>Symbiodinium</taxon>
    </lineage>
</organism>
<keyword evidence="9" id="KW-0732">Signal</keyword>
<dbReference type="InterPro" id="IPR001902">
    <property type="entry name" value="SLC26A/SulP_fam"/>
</dbReference>
<feature type="compositionally biased region" description="Basic and acidic residues" evidence="7">
    <location>
        <begin position="3280"/>
        <end position="3291"/>
    </location>
</feature>
<evidence type="ECO:0000256" key="3">
    <source>
        <dbReference type="ARBA" id="ARBA00022692"/>
    </source>
</evidence>
<protein>
    <submittedName>
        <fullName evidence="12">Proton/sulfate cotransporter 2</fullName>
    </submittedName>
</protein>
<dbReference type="InterPro" id="IPR036513">
    <property type="entry name" value="STAS_dom_sf"/>
</dbReference>
<feature type="transmembrane region" description="Helical" evidence="8">
    <location>
        <begin position="2190"/>
        <end position="2212"/>
    </location>
</feature>
<feature type="transmembrane region" description="Helical" evidence="8">
    <location>
        <begin position="2387"/>
        <end position="2405"/>
    </location>
</feature>
<evidence type="ECO:0000256" key="9">
    <source>
        <dbReference type="SAM" id="SignalP"/>
    </source>
</evidence>
<evidence type="ECO:0000313" key="13">
    <source>
        <dbReference type="Proteomes" id="UP000186817"/>
    </source>
</evidence>
<keyword evidence="6" id="KW-0802">TPR repeat</keyword>
<feature type="domain" description="SET" evidence="10">
    <location>
        <begin position="2811"/>
        <end position="2988"/>
    </location>
</feature>
<evidence type="ECO:0000313" key="12">
    <source>
        <dbReference type="EMBL" id="OLP93077.1"/>
    </source>
</evidence>
<dbReference type="InterPro" id="IPR046341">
    <property type="entry name" value="SET_dom_sf"/>
</dbReference>
<feature type="transmembrane region" description="Helical" evidence="8">
    <location>
        <begin position="355"/>
        <end position="386"/>
    </location>
</feature>
<evidence type="ECO:0000256" key="5">
    <source>
        <dbReference type="ARBA" id="ARBA00023136"/>
    </source>
</evidence>
<evidence type="ECO:0000256" key="4">
    <source>
        <dbReference type="ARBA" id="ARBA00022989"/>
    </source>
</evidence>
<dbReference type="InterPro" id="IPR003440">
    <property type="entry name" value="Glyco_trans_48_dom"/>
</dbReference>
<dbReference type="GO" id="GO:0055085">
    <property type="term" value="P:transmembrane transport"/>
    <property type="evidence" value="ECO:0007669"/>
    <property type="project" value="InterPro"/>
</dbReference>
<keyword evidence="13" id="KW-1185">Reference proteome</keyword>
<sequence length="3430" mass="381148">MHGQTPPQVGPVAMVSLLINAGLTAQIQSGPCPGWEPHAGHGSKSQLSAEDEFCKNEYVKLAVFTSAVMGLMQIVAMIFRMGFLVTFLGHPVTSGFTSGAAIIIGLSQVKYMLGIHLDKSQYVYVTLIDLVRKVGHTKWMTLLLGVLSLAFLLLAKEISKRKPRFALVGPLAPLFCCAAGTLLLWLCEPLREQFEVGYVGQEGPIPSGIFPLSLDAWDPSNFFKVLPTALSCCLIGYMESIAIGKNLAAKHGYELEAGQELLALGLSNLVGAMFSSYPVTGSFSRSAVNNATGAVSQFAGLITALVMLCTLLFLTPLFKYLPDFVLAAIVISSVAPLVAYKEAQKLWRVKKQDCFLWVAAFLGTLFLGVLEGIALAVGLSLSIVIYESVRPQIAILWRLPGTTIYRNVKQDPHGSFVPNVFIARIGSSIYFANAYFIKDWLQERISALEHINRTEYIVLEMTAVVSVDSTALNVLEDVVNDFRGRGIQIAFAMVGNRLDRTFRKSGLTNSVGEKWFFPTVHDAVVGCLRHQKAKRKLLATVRGMNSVVPSSNLAVLGPGGTITDCGSEVSGAGATGGETDLQSATDLEVGLPLSKSQEDLLDIEENPVHMGNEIGFSNDVHHSCTVIFINMKEDVPMIMSDITAIFQRRGLTICRANIEAMDDERVTGPACRARGASHVYHIRSLQTHGKLQDSELLGLKKDLLELWHCLVDSPRCMGAMSQLPAQCRRRPQPSVGEFKRMVALVSTAGQKMSVVEILSAIRSRCPEWKVTPCRVRKALAALHAETKRGEAPQGKCRIYPQRPAWNALMRCGGRVDWLVGFKELTEEEAGMQVASEYPLSCWRCGFQSSSCKLPKYHDPQLQQLQMMNCGKVQNFGGSGARKAIAQFQEPVLLKGLGVGVKMCDAPQNDVELDSSHWASPDQLAVWQQKSKDAGGGGGVALRLESCAFLALVFSVIASLTATCSAFAPTPQGPSCSPGLYAMPRSSAPAPADLHQELLKHWMKDHSLRGLHGAQHFAESTASLFSALYQRFDFQVDNVRLWRSHCAILADLDLELEEEGDFLTDAAAPSEIQTALTKTTRGTQTVLSPRQPASAKAELLEGFLRWRDALASELQDESWRSGGPCEILQQLSVVSFEEPLSLHGLGLGGARWAQLPHGAWLDADGTIMARAAKISSKHLAEIVSSGLLICFHIRAILDDRFVLYSFPSTPEVVYFLTELSLSADDPHGEPLYQRGTGQASSPDRKGSSNNLFLARKGLRMKDIHIMTRHRCVFWLLHQLQGMVRPIYNLVFDEWYDCVDFKRISAAERASGVVHEFREKLPTFHRGFEAFLPPDIANYVARRRQLRVRRRADIVGKLESHFKDDWNEFFASAMRLRRGMPRLFESEHGKRFAILQEFNLTKMLNSSKTKTHREVHSLWGVFASTQRIWLLHSLLFFTAICIVAGEPEDEEEEETMAGRSRLYTCGSATRKAIFGLGCCCANAWRVLLWLLPVVTYAAVRYADLVWKNSEYRILEYSLIGHTVVSVWVVASLLFFSDRSFDMPYKEIGPALFLQRAAQVCALPEDRPRAPLRLRITRYFFWFVVLAAKFLVAVVLFVSIFALILDLQLEPLGRATSQDRLAQQHLGTRCTDLAPWLLWLWFSSLFIFCADTQLWFTVGRKCYIFDFALEDAMHKLPERFAQKVLWPGCPAAKEWPGNKELQWRFLALARGVGLHVPRPYRSPYLPGMTALIPHFEARVVQSDAKHLAMLQEPILMSQEDLYSEAAGEARELGHLIDYLRIKYVDEFKNLAQNWSVPGGVRYHDALLLHHELQGESSLASTVTSKLRYTYFTAAQREQVNEMLERFPSNLKIAYIDHNHLVENGDRDVKNMGSSFRQPLYRIELPGYPILSDGKADNQNHALPFSRGTITQCVDSNQGDMGSVGDFAAGSEMAFCTILQRSYAVLGARMHYGHPDLMNKQTLNLSEDIFAGLDFVLRGDGREICHKEYFHLAKGRDLGFNSVLKFFSKLSSGSGEQLLTRQMFRYYAHAGYYVTQFLLSWVMPTVMFTWALVLASDCDGHFEAFESSCARRPAAELMGRMLASIYTLALLLLVLLATAAPLFIEEWLERSFKIAVQRLLKQIFTLSFLMQLGNEQFVFQAKIIGFYVINELRYGGAKYISTGRSLPTERRHFIRAKTEPDDFDGLYLDYAVQAFYDGLILLIASVMVVGLGGMSSVNVYRLSAKSGIGLTIISWLYAPFIFNPHQFARRHIEEDRRSLCAFFFKNWGRGWIRWYEECQLKPRAGLSISMLDFNFLFVFLGVSVWFAVVNHKVSMLQIIFSKHALMEEAAVVILILEISFIFQVIAAESVMEVDVRKALVPLLAPVVVLLQIAEAALCLDILRNTGRWKDYIAGFILKYLLLEVMIYLAEGLLRSRCARGGLCKPERGLQALYFWVLTNRMFRDMITSTVILVPLLILSYFNSAVRRLCSSFDLHETDSEPSDEQTSAETSSSDEDFIVQAHPDHGDHRGAAPVEGGAPPSAGRGATGTALARDVVELRPGSRKQKLRWMWRGQVYRVSGYDDGTSSDEELPPGRCSVSWIGDNLHQTPGLRMKESSLQLIDRPFVIGDRVSAVKDPQSLGLVVDIPWAHRDGASNGHFMAAAAAYRDGQFCKAEDLYTEALASAVDAESRASALVSRAQCRLKLQHFEDALEDASAARAIAPENPKAWYRLGMANASLSRLEEAEGALKEALRLRPTDEAVASALTSVRRRLQEAEGRYAWLEVYEKYFQTGTLAVAKAKQKQQSDTQQLEQLDHLLEGEDFVIASLDVEPYVGPVRIGYSPERGRGLFLTEDVQQGRLLLCAQALVTGLNEDLPRLLQRSAARSEEIGEVLRSLSRGTKESEAEMPLLSPAQLAAPRKLLRAEAKSEVEISLEEMESILYYNQFGLPMVNPNAAPLEIGNDTQRSGLWLLPVYVNHSCLPNVQRLIVLDCLFLRAGRDLKAGEELFDSYAETLQPFYRRREALATYGFHCCCERCNFEEAVFGQQRKAAEDILEKAAEATQGVEGAELAERLEAIANGAEVFAAKELETALQASGRLATVQMSVYELPSTPLSAQRMALLRDGFEQCVDDVEKRCFEQQDKLQALLLGSLANVLRGFALSLRGLNRYVEAAAAWCRVLDALEQVIPGSELAAIVANDMLSNKLLAFHLDYQKAAQKELRRALLRSHQAYGGGVETWRFFTSKLFADSVLDGGTATWTAMQKEQSQLARGCREQGYSSKEVTVAAVEVRKEEKPGFEELLRKQAARRTQEKVGSRDGQNAKNAVVPGAKAAPTLSRSHQKPVKEEPSSTGTQGPQGEGEGTAASCSVTSEKDSAGLEIIKVVVHLPGLSSAAEASLEVSSTELKVASLRPDVPHRICAVLPTEVETSSSTAKWSRRSQQLTVQLRALRGTAGH</sequence>
<dbReference type="CDD" id="cd07042">
    <property type="entry name" value="STAS_SulP_like_sulfate_transporter"/>
    <property type="match status" value="1"/>
</dbReference>
<dbReference type="InterPro" id="IPR011547">
    <property type="entry name" value="SLC26A/SulP_dom"/>
</dbReference>
<accession>A0A1Q9DD52</accession>
<dbReference type="InterPro" id="IPR041442">
    <property type="entry name" value="PIH1D1/2/3_CS-like"/>
</dbReference>
<dbReference type="GO" id="GO:0016020">
    <property type="term" value="C:membrane"/>
    <property type="evidence" value="ECO:0007669"/>
    <property type="project" value="UniProtKB-SubCell"/>
</dbReference>
<dbReference type="GO" id="GO:0006075">
    <property type="term" value="P:(1-&gt;3)-beta-D-glucan biosynthetic process"/>
    <property type="evidence" value="ECO:0007669"/>
    <property type="project" value="InterPro"/>
</dbReference>
<feature type="transmembrane region" description="Helical" evidence="8">
    <location>
        <begin position="2438"/>
        <end position="2457"/>
    </location>
</feature>
<evidence type="ECO:0000256" key="1">
    <source>
        <dbReference type="ARBA" id="ARBA00004141"/>
    </source>
</evidence>
<feature type="transmembrane region" description="Helical" evidence="8">
    <location>
        <begin position="1576"/>
        <end position="1602"/>
    </location>
</feature>
<dbReference type="GO" id="GO:0003843">
    <property type="term" value="F:1,3-beta-D-glucan synthase activity"/>
    <property type="evidence" value="ECO:0007669"/>
    <property type="project" value="InterPro"/>
</dbReference>
<dbReference type="CDD" id="cd20071">
    <property type="entry name" value="SET_SMYD"/>
    <property type="match status" value="1"/>
</dbReference>
<evidence type="ECO:0000259" key="11">
    <source>
        <dbReference type="PROSITE" id="PS50801"/>
    </source>
</evidence>
<name>A0A1Q9DD52_SYMMI</name>
<dbReference type="Gene3D" id="1.25.40.10">
    <property type="entry name" value="Tetratricopeptide repeat domain"/>
    <property type="match status" value="1"/>
</dbReference>
<reference evidence="12 13" key="1">
    <citation type="submission" date="2016-02" db="EMBL/GenBank/DDBJ databases">
        <title>Genome analysis of coral dinoflagellate symbionts highlights evolutionary adaptations to a symbiotic lifestyle.</title>
        <authorList>
            <person name="Aranda M."/>
            <person name="Li Y."/>
            <person name="Liew Y.J."/>
            <person name="Baumgarten S."/>
            <person name="Simakov O."/>
            <person name="Wilson M."/>
            <person name="Piel J."/>
            <person name="Ashoor H."/>
            <person name="Bougouffa S."/>
            <person name="Bajic V.B."/>
            <person name="Ryu T."/>
            <person name="Ravasi T."/>
            <person name="Bayer T."/>
            <person name="Micklem G."/>
            <person name="Kim H."/>
            <person name="Bhak J."/>
            <person name="Lajeunesse T.C."/>
            <person name="Voolstra C.R."/>
        </authorList>
    </citation>
    <scope>NUCLEOTIDE SEQUENCE [LARGE SCALE GENOMIC DNA]</scope>
    <source>
        <strain evidence="12 13">CCMP2467</strain>
    </source>
</reference>
<dbReference type="SUPFAM" id="SSF52091">
    <property type="entry name" value="SpoIIaa-like"/>
    <property type="match status" value="1"/>
</dbReference>
<feature type="region of interest" description="Disordered" evidence="7">
    <location>
        <begin position="3280"/>
        <end position="3345"/>
    </location>
</feature>
<dbReference type="Pfam" id="PF00856">
    <property type="entry name" value="SET"/>
    <property type="match status" value="1"/>
</dbReference>
<dbReference type="InterPro" id="IPR001214">
    <property type="entry name" value="SET_dom"/>
</dbReference>
<dbReference type="PROSITE" id="PS50801">
    <property type="entry name" value="STAS"/>
    <property type="match status" value="1"/>
</dbReference>
<feature type="transmembrane region" description="Helical" evidence="8">
    <location>
        <begin position="324"/>
        <end position="343"/>
    </location>
</feature>
<dbReference type="PROSITE" id="PS50280">
    <property type="entry name" value="SET"/>
    <property type="match status" value="1"/>
</dbReference>
<dbReference type="Gene3D" id="3.30.750.24">
    <property type="entry name" value="STAS domain"/>
    <property type="match status" value="1"/>
</dbReference>
<evidence type="ECO:0000256" key="2">
    <source>
        <dbReference type="ARBA" id="ARBA00008511"/>
    </source>
</evidence>
<comment type="caution">
    <text evidence="12">The sequence shown here is derived from an EMBL/GenBank/DDBJ whole genome shotgun (WGS) entry which is preliminary data.</text>
</comment>
<dbReference type="Gene3D" id="2.170.270.10">
    <property type="entry name" value="SET domain"/>
    <property type="match status" value="1"/>
</dbReference>
<feature type="transmembrane region" description="Helical" evidence="8">
    <location>
        <begin position="95"/>
        <end position="117"/>
    </location>
</feature>